<keyword evidence="1" id="KW-1133">Transmembrane helix</keyword>
<feature type="signal peptide" evidence="2">
    <location>
        <begin position="1"/>
        <end position="18"/>
    </location>
</feature>
<reference evidence="3" key="3">
    <citation type="journal article" date="2010" name="BMC Evol. Biol.">
        <title>Taxonomic distribution and origins of the extended LHC (light-harvesting complex) antenna protein superfamily.</title>
        <authorList>
            <person name="Engelken J."/>
            <person name="Brinkmann H."/>
            <person name="Adamska I."/>
        </authorList>
    </citation>
    <scope>NUCLEOTIDE SEQUENCE</scope>
</reference>
<feature type="transmembrane region" description="Helical" evidence="1">
    <location>
        <begin position="162"/>
        <end position="183"/>
    </location>
</feature>
<keyword evidence="2" id="KW-0732">Signal</keyword>
<protein>
    <submittedName>
        <fullName evidence="3">Stress-enhanced protein 6</fullName>
    </submittedName>
</protein>
<dbReference type="SUPFAM" id="SSF103511">
    <property type="entry name" value="Chlorophyll a-b binding protein"/>
    <property type="match status" value="1"/>
</dbReference>
<organism evidence="3">
    <name type="scientific">Glaucocystis nostochinearum</name>
    <dbReference type="NCBI Taxonomy" id="38271"/>
    <lineage>
        <taxon>Eukaryota</taxon>
        <taxon>Glaucocystophyceae</taxon>
        <taxon>Glaucocystales</taxon>
        <taxon>Glaucocystaceae</taxon>
        <taxon>Glaucocystis</taxon>
    </lineage>
</organism>
<feature type="chain" id="PRO_5003126232" evidence="2">
    <location>
        <begin position="19"/>
        <end position="187"/>
    </location>
</feature>
<sequence length="187" mass="19983">MAAFVFTAAPSLSAASLASSTVFAKDQCPQKQLTRSAQSSSTWTVETTAPVIRKPQSSSVQFSMSRESFSAGSRQLTRNIISVAPEVSTICVALEDDGLTPVEKLKSTNPSGEGYFGILSRFAETFNGRAAMLGFVIGIFTEYVTGEGIFEQLGITSSRDQVLFLLLLVAVSVATSVGTFFIIDKKK</sequence>
<evidence type="ECO:0000256" key="1">
    <source>
        <dbReference type="SAM" id="Phobius"/>
    </source>
</evidence>
<evidence type="ECO:0000256" key="2">
    <source>
        <dbReference type="SAM" id="SignalP"/>
    </source>
</evidence>
<dbReference type="EMBL" id="BK006754">
    <property type="protein sequence ID" value="DAA33889.1"/>
    <property type="molecule type" value="mRNA"/>
</dbReference>
<name>D9PTQ9_9EUKA</name>
<dbReference type="Gene3D" id="1.10.3460.10">
    <property type="entry name" value="Chlorophyll a/b binding protein domain"/>
    <property type="match status" value="1"/>
</dbReference>
<reference evidence="3" key="2">
    <citation type="journal article" date="2003" name="Plant Physiol.">
        <title>Light stress-induced one-helix protein of the chlorophyll a/b-binding family associated with photosystem I.</title>
        <authorList>
            <person name="Andersson U."/>
            <person name="Heddad M."/>
            <person name="Adamska I."/>
        </authorList>
    </citation>
    <scope>NUCLEOTIDE SEQUENCE</scope>
</reference>
<accession>D9PTQ9</accession>
<evidence type="ECO:0000313" key="3">
    <source>
        <dbReference type="EMBL" id="DAA33889.1"/>
    </source>
</evidence>
<keyword evidence="1" id="KW-0472">Membrane</keyword>
<gene>
    <name evidence="3" type="primary">SEPx6</name>
</gene>
<keyword evidence="1" id="KW-0812">Transmembrane</keyword>
<reference evidence="3" key="1">
    <citation type="journal article" date="2000" name="Proc. Natl. Acad. Sci. U.S.A.">
        <title>Light stress-regulated two-helix proteins in Arabidopsis thaliana related to the chlorophyll a/b-binding gene family.</title>
        <authorList>
            <person name="Heddad M."/>
            <person name="Adamska I."/>
        </authorList>
    </citation>
    <scope>NUCLEOTIDE SEQUENCE</scope>
</reference>
<proteinExistence type="evidence at transcript level"/>
<dbReference type="AlphaFoldDB" id="D9PTQ9"/>